<evidence type="ECO:0000313" key="3">
    <source>
        <dbReference type="Proteomes" id="UP000052982"/>
    </source>
</evidence>
<protein>
    <submittedName>
        <fullName evidence="2">Uncharacterized protein</fullName>
    </submittedName>
</protein>
<reference evidence="2 3" key="1">
    <citation type="submission" date="2015-10" db="EMBL/GenBank/DDBJ databases">
        <title>Draft genome sequence of Streptomyces griseoruber DSM 40281, type strain for the species Streptomyces griseoruber.</title>
        <authorList>
            <person name="Ruckert C."/>
            <person name="Winkler A."/>
            <person name="Kalinowski J."/>
            <person name="Kampfer P."/>
            <person name="Glaeser S."/>
        </authorList>
    </citation>
    <scope>NUCLEOTIDE SEQUENCE [LARGE SCALE GENOMIC DNA]</scope>
    <source>
        <strain evidence="2 3">DSM 40281</strain>
    </source>
</reference>
<keyword evidence="3" id="KW-1185">Reference proteome</keyword>
<comment type="caution">
    <text evidence="2">The sequence shown here is derived from an EMBL/GenBank/DDBJ whole genome shotgun (WGS) entry which is preliminary data.</text>
</comment>
<gene>
    <name evidence="2" type="ORF">AQJ64_30320</name>
</gene>
<name>A0A101SRM0_9ACTN</name>
<evidence type="ECO:0000313" key="2">
    <source>
        <dbReference type="EMBL" id="KUN78798.1"/>
    </source>
</evidence>
<evidence type="ECO:0000256" key="1">
    <source>
        <dbReference type="SAM" id="MobiDB-lite"/>
    </source>
</evidence>
<dbReference type="AlphaFoldDB" id="A0A101SRM0"/>
<sequence length="139" mass="14847">MPQPYGLDVVHVQVAQVAQVAQGGQASTRRVGLGRSLGHGEGRLPRGGQCLADRMCREPAHVLLAQAALLAPERDEILQAYRPVDQSGTGCLGGEQLSQQGRDHCRRQSSAEYRRLHPPPPSSSANGVLGWSLALLPGR</sequence>
<dbReference type="EMBL" id="LMWW01000052">
    <property type="protein sequence ID" value="KUN78798.1"/>
    <property type="molecule type" value="Genomic_DNA"/>
</dbReference>
<proteinExistence type="predicted"/>
<accession>A0A101SRM0</accession>
<dbReference type="Proteomes" id="UP000052982">
    <property type="component" value="Unassembled WGS sequence"/>
</dbReference>
<organism evidence="2 3">
    <name type="scientific">Streptomyces griseoruber</name>
    <dbReference type="NCBI Taxonomy" id="1943"/>
    <lineage>
        <taxon>Bacteria</taxon>
        <taxon>Bacillati</taxon>
        <taxon>Actinomycetota</taxon>
        <taxon>Actinomycetes</taxon>
        <taxon>Kitasatosporales</taxon>
        <taxon>Streptomycetaceae</taxon>
        <taxon>Streptomyces</taxon>
    </lineage>
</organism>
<feature type="region of interest" description="Disordered" evidence="1">
    <location>
        <begin position="90"/>
        <end position="128"/>
    </location>
</feature>